<dbReference type="AlphaFoldDB" id="A0A0A0JXG7"/>
<gene>
    <name evidence="1" type="ORF">N801_04105</name>
</gene>
<evidence type="ECO:0000313" key="1">
    <source>
        <dbReference type="EMBL" id="KGN41873.1"/>
    </source>
</evidence>
<reference evidence="1 2" key="1">
    <citation type="submission" date="2013-08" db="EMBL/GenBank/DDBJ databases">
        <title>The genome sequence of Knoellia aerolata.</title>
        <authorList>
            <person name="Zhu W."/>
            <person name="Wang G."/>
        </authorList>
    </citation>
    <scope>NUCLEOTIDE SEQUENCE [LARGE SCALE GENOMIC DNA]</scope>
    <source>
        <strain evidence="1 2">DSM 18566</strain>
    </source>
</reference>
<evidence type="ECO:0000313" key="2">
    <source>
        <dbReference type="Proteomes" id="UP000030013"/>
    </source>
</evidence>
<comment type="caution">
    <text evidence="1">The sequence shown here is derived from an EMBL/GenBank/DDBJ whole genome shotgun (WGS) entry which is preliminary data.</text>
</comment>
<dbReference type="EMBL" id="AVPL01000011">
    <property type="protein sequence ID" value="KGN41873.1"/>
    <property type="molecule type" value="Genomic_DNA"/>
</dbReference>
<keyword evidence="2" id="KW-1185">Reference proteome</keyword>
<protein>
    <submittedName>
        <fullName evidence="1">Uncharacterized protein</fullName>
    </submittedName>
</protein>
<sequence>MTTMAEAPHDPDLDGVLQRPELTTPDLYPALNKISAGFIFKATLSTANPDVPEYISVTKRGVKDRLAMAQWNMHWEAAQYRKYLFDEEDLPAWMSKIVEQGERNICFVPRTRTRYYELAPLYHLLPKDTLIRHGLPVLSRGLWPHLMGGDVDRVLPDDTQARLSQAWARTTWRHLMPGSRMLGFTKDDPIRLLAHNLDYWIPPATEVIQARLRELPQGGGHKPMDEPAVLTDGTVLEGARMTHPRMGSNIWVGEEDAAQATKEIVDAADSTGNLRGILDAVRSHRVEDDFSHHWTYAKEDFERKIHRKRSKVKVTFVELTQAPPIHGPESEVIGNIVCNDFMALLDPQDQRIVILLSSGVTKLHEVASTLGYANHSPVSKRLARIRQLATQMLSE</sequence>
<name>A0A0A0JXG7_9MICO</name>
<accession>A0A0A0JXG7</accession>
<dbReference type="Proteomes" id="UP000030013">
    <property type="component" value="Unassembled WGS sequence"/>
</dbReference>
<dbReference type="STRING" id="1385519.N801_04105"/>
<dbReference type="eggNOG" id="COG1595">
    <property type="taxonomic scope" value="Bacteria"/>
</dbReference>
<dbReference type="RefSeq" id="WP_035935064.1">
    <property type="nucleotide sequence ID" value="NZ_AVPL01000011.1"/>
</dbReference>
<proteinExistence type="predicted"/>
<organism evidence="1 2">
    <name type="scientific">Knoellia aerolata DSM 18566</name>
    <dbReference type="NCBI Taxonomy" id="1385519"/>
    <lineage>
        <taxon>Bacteria</taxon>
        <taxon>Bacillati</taxon>
        <taxon>Actinomycetota</taxon>
        <taxon>Actinomycetes</taxon>
        <taxon>Micrococcales</taxon>
        <taxon>Intrasporangiaceae</taxon>
        <taxon>Knoellia</taxon>
    </lineage>
</organism>